<dbReference type="AlphaFoldDB" id="A0A7R9EJ12"/>
<feature type="domain" description="Peptidase S1" evidence="1">
    <location>
        <begin position="109"/>
        <end position="156"/>
    </location>
</feature>
<dbReference type="InterPro" id="IPR043504">
    <property type="entry name" value="Peptidase_S1_PA_chymotrypsin"/>
</dbReference>
<dbReference type="Gene3D" id="2.40.10.10">
    <property type="entry name" value="Trypsin-like serine proteases"/>
    <property type="match status" value="1"/>
</dbReference>
<reference evidence="2" key="1">
    <citation type="submission" date="2020-11" db="EMBL/GenBank/DDBJ databases">
        <authorList>
            <person name="Tran Van P."/>
        </authorList>
    </citation>
    <scope>NUCLEOTIDE SEQUENCE</scope>
</reference>
<evidence type="ECO:0000259" key="1">
    <source>
        <dbReference type="Pfam" id="PF00089"/>
    </source>
</evidence>
<accession>A0A7R9EJ12</accession>
<organism evidence="2">
    <name type="scientific">Timema monikensis</name>
    <dbReference type="NCBI Taxonomy" id="170555"/>
    <lineage>
        <taxon>Eukaryota</taxon>
        <taxon>Metazoa</taxon>
        <taxon>Ecdysozoa</taxon>
        <taxon>Arthropoda</taxon>
        <taxon>Hexapoda</taxon>
        <taxon>Insecta</taxon>
        <taxon>Pterygota</taxon>
        <taxon>Neoptera</taxon>
        <taxon>Polyneoptera</taxon>
        <taxon>Phasmatodea</taxon>
        <taxon>Timematodea</taxon>
        <taxon>Timematoidea</taxon>
        <taxon>Timematidae</taxon>
        <taxon>Timema</taxon>
    </lineage>
</organism>
<gene>
    <name evidence="2" type="ORF">TMSB3V08_LOCUS11529</name>
</gene>
<dbReference type="GO" id="GO:0006508">
    <property type="term" value="P:proteolysis"/>
    <property type="evidence" value="ECO:0007669"/>
    <property type="project" value="InterPro"/>
</dbReference>
<protein>
    <recommendedName>
        <fullName evidence="1">Peptidase S1 domain-containing protein</fullName>
    </recommendedName>
</protein>
<proteinExistence type="predicted"/>
<name>A0A7R9EJ12_9NEOP</name>
<dbReference type="InterPro" id="IPR001254">
    <property type="entry name" value="Trypsin_dom"/>
</dbReference>
<dbReference type="EMBL" id="OB798437">
    <property type="protein sequence ID" value="CAD7434879.1"/>
    <property type="molecule type" value="Genomic_DNA"/>
</dbReference>
<dbReference type="Pfam" id="PF00089">
    <property type="entry name" value="Trypsin"/>
    <property type="match status" value="1"/>
</dbReference>
<dbReference type="GO" id="GO:0004252">
    <property type="term" value="F:serine-type endopeptidase activity"/>
    <property type="evidence" value="ECO:0007669"/>
    <property type="project" value="InterPro"/>
</dbReference>
<dbReference type="SUPFAM" id="SSF50494">
    <property type="entry name" value="Trypsin-like serine proteases"/>
    <property type="match status" value="1"/>
</dbReference>
<dbReference type="InterPro" id="IPR009003">
    <property type="entry name" value="Peptidase_S1_PA"/>
</dbReference>
<sequence length="162" mass="18068">MQPRENGRRSSTVMSNLTSNIVTSGRLFLGSSHLWASRDKFSRGRSRELYGRGLYATHGQGVSDIECVREQVRYDSADDGYVGLYKSAICKRPPKIAGGKNASIKEFPFMAEGDSGGPVVYKGKLIGIVSLMLYDDCMSRLGPHLHTQVISYLKWIQKYLKV</sequence>
<evidence type="ECO:0000313" key="2">
    <source>
        <dbReference type="EMBL" id="CAD7434879.1"/>
    </source>
</evidence>